<name>A0ABR6SCM9_ANAVA</name>
<sequence length="88" mass="10230">MSNQFFTEVSLEQQEIVVGASRGVQPYPVKTYHPYQPSPIKSEERKKGYPEAPKDLVKGKRPIESEESSITFNFYFHDLNVEKVYFDV</sequence>
<dbReference type="GeneID" id="58725082"/>
<dbReference type="RefSeq" id="WP_011319178.1">
    <property type="nucleotide sequence ID" value="NZ_JACKZP010000091.1"/>
</dbReference>
<dbReference type="Proteomes" id="UP000570851">
    <property type="component" value="Unassembled WGS sequence"/>
</dbReference>
<comment type="caution">
    <text evidence="2">The sequence shown here is derived from an EMBL/GenBank/DDBJ whole genome shotgun (WGS) entry which is preliminary data.</text>
</comment>
<accession>A0ABR6SCM9</accession>
<protein>
    <submittedName>
        <fullName evidence="2">Uncharacterized protein</fullName>
    </submittedName>
</protein>
<evidence type="ECO:0000313" key="3">
    <source>
        <dbReference type="Proteomes" id="UP000570851"/>
    </source>
</evidence>
<gene>
    <name evidence="2" type="ORF">GNE12_19735</name>
</gene>
<feature type="region of interest" description="Disordered" evidence="1">
    <location>
        <begin position="29"/>
        <end position="60"/>
    </location>
</feature>
<organism evidence="2 3">
    <name type="scientific">Trichormus variabilis N2B</name>
    <dbReference type="NCBI Taxonomy" id="2681315"/>
    <lineage>
        <taxon>Bacteria</taxon>
        <taxon>Bacillati</taxon>
        <taxon>Cyanobacteriota</taxon>
        <taxon>Cyanophyceae</taxon>
        <taxon>Nostocales</taxon>
        <taxon>Nostocaceae</taxon>
        <taxon>Trichormus</taxon>
    </lineage>
</organism>
<proteinExistence type="predicted"/>
<evidence type="ECO:0000313" key="2">
    <source>
        <dbReference type="EMBL" id="MBC1304147.1"/>
    </source>
</evidence>
<keyword evidence="3" id="KW-1185">Reference proteome</keyword>
<feature type="compositionally biased region" description="Basic and acidic residues" evidence="1">
    <location>
        <begin position="41"/>
        <end position="60"/>
    </location>
</feature>
<evidence type="ECO:0000256" key="1">
    <source>
        <dbReference type="SAM" id="MobiDB-lite"/>
    </source>
</evidence>
<reference evidence="2 3" key="1">
    <citation type="submission" date="2019-11" db="EMBL/GenBank/DDBJ databases">
        <title>Comparison of genomes from free-living endosymbiotic cyanobacteria isolated from Azolla.</title>
        <authorList>
            <person name="Thiel T."/>
            <person name="Pratte B."/>
        </authorList>
    </citation>
    <scope>NUCLEOTIDE SEQUENCE [LARGE SCALE GENOMIC DNA]</scope>
    <source>
        <strain evidence="2 3">N2B</strain>
    </source>
</reference>
<dbReference type="EMBL" id="JACKZP010000091">
    <property type="protein sequence ID" value="MBC1304147.1"/>
    <property type="molecule type" value="Genomic_DNA"/>
</dbReference>